<keyword evidence="2" id="KW-0812">Transmembrane</keyword>
<evidence type="ECO:0000313" key="4">
    <source>
        <dbReference type="Proteomes" id="UP000324726"/>
    </source>
</evidence>
<gene>
    <name evidence="3" type="ORF">FYJ87_02670</name>
</gene>
<evidence type="ECO:0000313" key="3">
    <source>
        <dbReference type="EMBL" id="TYR19920.1"/>
    </source>
</evidence>
<dbReference type="Proteomes" id="UP000324726">
    <property type="component" value="Unassembled WGS sequence"/>
</dbReference>
<evidence type="ECO:0000256" key="2">
    <source>
        <dbReference type="SAM" id="Phobius"/>
    </source>
</evidence>
<accession>A0A5D4G046</accession>
<evidence type="ECO:0000256" key="1">
    <source>
        <dbReference type="SAM" id="MobiDB-lite"/>
    </source>
</evidence>
<sequence length="198" mass="21460">MNKPVDREQGAAPAGAAGPANAEQPEATEQNTGQATEQEPGQAVVGKEPAAEQPTPTRFRRGKQLVVAFTAFAAAVCLGMVATAALNDYRIGSDQAFATADVVNVGVLRTTVRFPDEYGVYHQPDRGLLYPIGLEAGQRVRVEYQKSEPRNVKVQGRGWTLAWIPALSSLVVAMVLSGCLWLLVRWRENSWKAQQGEQ</sequence>
<keyword evidence="2" id="KW-1133">Transmembrane helix</keyword>
<comment type="caution">
    <text evidence="3">The sequence shown here is derived from an EMBL/GenBank/DDBJ whole genome shotgun (WGS) entry which is preliminary data.</text>
</comment>
<feature type="compositionally biased region" description="Polar residues" evidence="1">
    <location>
        <begin position="28"/>
        <end position="39"/>
    </location>
</feature>
<protein>
    <recommendedName>
        <fullName evidence="5">DUF3592 domain-containing protein</fullName>
    </recommendedName>
</protein>
<feature type="compositionally biased region" description="Low complexity" evidence="1">
    <location>
        <begin position="10"/>
        <end position="27"/>
    </location>
</feature>
<feature type="transmembrane region" description="Helical" evidence="2">
    <location>
        <begin position="65"/>
        <end position="86"/>
    </location>
</feature>
<evidence type="ECO:0008006" key="5">
    <source>
        <dbReference type="Google" id="ProtNLM"/>
    </source>
</evidence>
<feature type="region of interest" description="Disordered" evidence="1">
    <location>
        <begin position="1"/>
        <end position="58"/>
    </location>
</feature>
<feature type="transmembrane region" description="Helical" evidence="2">
    <location>
        <begin position="162"/>
        <end position="184"/>
    </location>
</feature>
<name>A0A5D4G046_9CORY</name>
<dbReference type="RefSeq" id="WP_148811607.1">
    <property type="nucleotide sequence ID" value="NZ_VSZI01000001.1"/>
</dbReference>
<proteinExistence type="predicted"/>
<dbReference type="EMBL" id="VSZI01000001">
    <property type="protein sequence ID" value="TYR19920.1"/>
    <property type="molecule type" value="Genomic_DNA"/>
</dbReference>
<dbReference type="AlphaFoldDB" id="A0A5D4G046"/>
<organism evidence="3 4">
    <name type="scientific">Corynebacterium urealyticum</name>
    <dbReference type="NCBI Taxonomy" id="43771"/>
    <lineage>
        <taxon>Bacteria</taxon>
        <taxon>Bacillati</taxon>
        <taxon>Actinomycetota</taxon>
        <taxon>Actinomycetes</taxon>
        <taxon>Mycobacteriales</taxon>
        <taxon>Corynebacteriaceae</taxon>
        <taxon>Corynebacterium</taxon>
    </lineage>
</organism>
<reference evidence="3 4" key="1">
    <citation type="submission" date="2019-08" db="EMBL/GenBank/DDBJ databases">
        <title>Draft genome of C. urealyticum strain VH4248.</title>
        <authorList>
            <person name="Navas J."/>
        </authorList>
    </citation>
    <scope>NUCLEOTIDE SEQUENCE [LARGE SCALE GENOMIC DNA]</scope>
    <source>
        <strain evidence="3 4">VH4248</strain>
    </source>
</reference>
<keyword evidence="2" id="KW-0472">Membrane</keyword>